<sequence>MKHARADVCFNWCNNKHLSHIHLATAGCR</sequence>
<evidence type="ECO:0000313" key="1">
    <source>
        <dbReference type="EMBL" id="JAE17894.1"/>
    </source>
</evidence>
<proteinExistence type="predicted"/>
<dbReference type="AlphaFoldDB" id="A0A0A9G338"/>
<organism evidence="1">
    <name type="scientific">Arundo donax</name>
    <name type="common">Giant reed</name>
    <name type="synonym">Donax arundinaceus</name>
    <dbReference type="NCBI Taxonomy" id="35708"/>
    <lineage>
        <taxon>Eukaryota</taxon>
        <taxon>Viridiplantae</taxon>
        <taxon>Streptophyta</taxon>
        <taxon>Embryophyta</taxon>
        <taxon>Tracheophyta</taxon>
        <taxon>Spermatophyta</taxon>
        <taxon>Magnoliopsida</taxon>
        <taxon>Liliopsida</taxon>
        <taxon>Poales</taxon>
        <taxon>Poaceae</taxon>
        <taxon>PACMAD clade</taxon>
        <taxon>Arundinoideae</taxon>
        <taxon>Arundineae</taxon>
        <taxon>Arundo</taxon>
    </lineage>
</organism>
<reference evidence="1" key="2">
    <citation type="journal article" date="2015" name="Data Brief">
        <title>Shoot transcriptome of the giant reed, Arundo donax.</title>
        <authorList>
            <person name="Barrero R.A."/>
            <person name="Guerrero F.D."/>
            <person name="Moolhuijzen P."/>
            <person name="Goolsby J.A."/>
            <person name="Tidwell J."/>
            <person name="Bellgard S.E."/>
            <person name="Bellgard M.I."/>
        </authorList>
    </citation>
    <scope>NUCLEOTIDE SEQUENCE</scope>
    <source>
        <tissue evidence="1">Shoot tissue taken approximately 20 cm above the soil surface</tissue>
    </source>
</reference>
<dbReference type="EMBL" id="GBRH01180002">
    <property type="protein sequence ID" value="JAE17894.1"/>
    <property type="molecule type" value="Transcribed_RNA"/>
</dbReference>
<accession>A0A0A9G338</accession>
<name>A0A0A9G338_ARUDO</name>
<dbReference type="PROSITE" id="PS51257">
    <property type="entry name" value="PROKAR_LIPOPROTEIN"/>
    <property type="match status" value="1"/>
</dbReference>
<protein>
    <submittedName>
        <fullName evidence="1">Uncharacterized protein</fullName>
    </submittedName>
</protein>
<reference evidence="1" key="1">
    <citation type="submission" date="2014-09" db="EMBL/GenBank/DDBJ databases">
        <authorList>
            <person name="Magalhaes I.L.F."/>
            <person name="Oliveira U."/>
            <person name="Santos F.R."/>
            <person name="Vidigal T.H.D.A."/>
            <person name="Brescovit A.D."/>
            <person name="Santos A.J."/>
        </authorList>
    </citation>
    <scope>NUCLEOTIDE SEQUENCE</scope>
    <source>
        <tissue evidence="1">Shoot tissue taken approximately 20 cm above the soil surface</tissue>
    </source>
</reference>